<evidence type="ECO:0000313" key="1">
    <source>
        <dbReference type="EMBL" id="KAJ3498656.1"/>
    </source>
</evidence>
<comment type="caution">
    <text evidence="1">The sequence shown here is derived from an EMBL/GenBank/DDBJ whole genome shotgun (WGS) entry which is preliminary data.</text>
</comment>
<sequence length="773" mass="82481">MMSSPSVASVANLLTMLPVAMAAFNPGSTKNIAVKTRTIRVVVLLLNSVSATTVKIIPVAFMNGISPPITNFANAGDNCTAFPDNANVLSCPQIEEDIKSCQSKYGKTITLSLAGATYSQGGWSSSSAAESAAQMVWDMFGPVQSGKNVDRPFGSAVVDGFDFDFESSANNLPAFGAKLRSLMDSAGGKKYYLSAAPQCVFPDAAVGAALDAVAFDFVMIQFYNNWCGVSNFQEGASSQNAFNFDVWDKWAKGSKNPNVKLLLGIPAASGAGGGYTSGSKLKAAINVSQKYSSFGGVMLWDMSQLYSNNGFLNEVLSDIAGGPTTTQPPSTTTTSPGTQPPTSTSSPPPSGGGLDQYAQCGGQGYNGPTSHRHLGYSKGQSRASLVLHQPRHSHLVLTGAHFSSAGAASTMWDNAPRYAAKPRELSNSAHAFRSKWQPSFAFLPSPILLPCVTSRLHSICFKGAFHPDPKSRHLRSTILRLTKALLQRAGASKMAPSFPASSSMQDQHKTTRIFHQNLETSRVLHITSRSLQHPNHTQQVTLGVIAAYVVVIAILWNVPYVKSILWPFKMLVIAFHEFGHAIAAVLTGGHVKSISLDPNEGGVTKMVGGVSAITLPAGYLGSSIIGALLTFCGFNIVASKVASIVLGVCFLLTLWWGKRDWLTVFTVLLAVALLVACWFIKHAEALRFVVLFIGVMSSLYSVWDICDDLILRKVNSSDASVFAKRYGGSSQCWGVVWSIISVLVMAVGIIAGLAAFSQSFAEQQEDSKHFIPT</sequence>
<reference evidence="1" key="1">
    <citation type="submission" date="2022-07" db="EMBL/GenBank/DDBJ databases">
        <title>Genome Sequence of Lecanicillium saksenae.</title>
        <authorList>
            <person name="Buettner E."/>
        </authorList>
    </citation>
    <scope>NUCLEOTIDE SEQUENCE</scope>
    <source>
        <strain evidence="1">VT-O1</strain>
    </source>
</reference>
<accession>A0ACC1R5R4</accession>
<keyword evidence="2" id="KW-1185">Reference proteome</keyword>
<dbReference type="Proteomes" id="UP001148737">
    <property type="component" value="Unassembled WGS sequence"/>
</dbReference>
<dbReference type="EMBL" id="JANAKD010000040">
    <property type="protein sequence ID" value="KAJ3498656.1"/>
    <property type="molecule type" value="Genomic_DNA"/>
</dbReference>
<proteinExistence type="predicted"/>
<gene>
    <name evidence="1" type="ORF">NLG97_g945</name>
</gene>
<name>A0ACC1R5R4_9HYPO</name>
<organism evidence="1 2">
    <name type="scientific">Lecanicillium saksenae</name>
    <dbReference type="NCBI Taxonomy" id="468837"/>
    <lineage>
        <taxon>Eukaryota</taxon>
        <taxon>Fungi</taxon>
        <taxon>Dikarya</taxon>
        <taxon>Ascomycota</taxon>
        <taxon>Pezizomycotina</taxon>
        <taxon>Sordariomycetes</taxon>
        <taxon>Hypocreomycetidae</taxon>
        <taxon>Hypocreales</taxon>
        <taxon>Cordycipitaceae</taxon>
        <taxon>Lecanicillium</taxon>
    </lineage>
</organism>
<evidence type="ECO:0000313" key="2">
    <source>
        <dbReference type="Proteomes" id="UP001148737"/>
    </source>
</evidence>
<protein>
    <submittedName>
        <fullName evidence="1">Uncharacterized protein</fullName>
    </submittedName>
</protein>